<dbReference type="InterPro" id="IPR036264">
    <property type="entry name" value="Bact_exopeptidase_dim_dom"/>
</dbReference>
<proteinExistence type="predicted"/>
<dbReference type="Proteomes" id="UP000662111">
    <property type="component" value="Unassembled WGS sequence"/>
</dbReference>
<dbReference type="PANTHER" id="PTHR43808">
    <property type="entry name" value="ACETYLORNITHINE DEACETYLASE"/>
    <property type="match status" value="1"/>
</dbReference>
<dbReference type="Pfam" id="PF01546">
    <property type="entry name" value="Peptidase_M20"/>
    <property type="match status" value="1"/>
</dbReference>
<dbReference type="RefSeq" id="WP_022922942.1">
    <property type="nucleotide sequence ID" value="NZ_BMLB01000001.1"/>
</dbReference>
<keyword evidence="1" id="KW-0479">Metal-binding</keyword>
<dbReference type="SUPFAM" id="SSF55031">
    <property type="entry name" value="Bacterial exopeptidase dimerisation domain"/>
    <property type="match status" value="1"/>
</dbReference>
<reference evidence="5" key="1">
    <citation type="journal article" date="2019" name="Int. J. Syst. Evol. Microbiol.">
        <title>The Global Catalogue of Microorganisms (GCM) 10K type strain sequencing project: providing services to taxonomists for standard genome sequencing and annotation.</title>
        <authorList>
            <consortium name="The Broad Institute Genomics Platform"/>
            <consortium name="The Broad Institute Genome Sequencing Center for Infectious Disease"/>
            <person name="Wu L."/>
            <person name="Ma J."/>
        </authorList>
    </citation>
    <scope>NUCLEOTIDE SEQUENCE [LARGE SCALE GENOMIC DNA]</scope>
    <source>
        <strain evidence="5">CGMCC 1.5362</strain>
    </source>
</reference>
<comment type="caution">
    <text evidence="4">The sequence shown here is derived from an EMBL/GenBank/DDBJ whole genome shotgun (WGS) entry which is preliminary data.</text>
</comment>
<gene>
    <name evidence="4" type="ORF">GCM10011509_05980</name>
</gene>
<keyword evidence="5" id="KW-1185">Reference proteome</keyword>
<name>A0ABQ2F832_9MICO</name>
<dbReference type="PIRSF" id="PIRSF037238">
    <property type="entry name" value="Carboxypeptidase_G2"/>
    <property type="match status" value="1"/>
</dbReference>
<organism evidence="4 5">
    <name type="scientific">Ornithinimicrobium pekingense</name>
    <dbReference type="NCBI Taxonomy" id="384677"/>
    <lineage>
        <taxon>Bacteria</taxon>
        <taxon>Bacillati</taxon>
        <taxon>Actinomycetota</taxon>
        <taxon>Actinomycetes</taxon>
        <taxon>Micrococcales</taxon>
        <taxon>Ornithinimicrobiaceae</taxon>
        <taxon>Ornithinimicrobium</taxon>
    </lineage>
</organism>
<evidence type="ECO:0000259" key="3">
    <source>
        <dbReference type="Pfam" id="PF07687"/>
    </source>
</evidence>
<sequence>MTRAAAVHDHTQAHVEEMVADLDRLVRLETPSNRRDLLEAALPEIERYAVERLGAPAARVQHDGGSRGDVLDLTWAGSPGLVGTVLVLCHYDTVWPEGTVACWPLTRDGDVLTGPGVLDMKAGIVQAVWMLRALRELDVPHPSVRLLLTGDEEIGSVAGRPHIEAAAAESLVTLIPEPSAAGDVKVQRKGMVFADLTVRGVESHAGLDPDAGASAVHELAGLIPAVVALADRERGTTVNVGVVTGGSGRNVVAGVATCEVDVRVQDPDEARRVADALEALAVSDSRCTLEVVVDHNRPPMNPSPRTEEILELVRRTAADLGETVGTQAVGGASDGNFVAALGLPVIDGLGGIGAGPHARHEHITVSGLPRQTALMAGIVELLATEARG</sequence>
<evidence type="ECO:0000256" key="1">
    <source>
        <dbReference type="ARBA" id="ARBA00022723"/>
    </source>
</evidence>
<dbReference type="InterPro" id="IPR017150">
    <property type="entry name" value="Pept_M20_glutamate_carboxypep"/>
</dbReference>
<protein>
    <submittedName>
        <fullName evidence="4">Peptidase M20</fullName>
    </submittedName>
</protein>
<dbReference type="InterPro" id="IPR050072">
    <property type="entry name" value="Peptidase_M20A"/>
</dbReference>
<dbReference type="Pfam" id="PF07687">
    <property type="entry name" value="M20_dimer"/>
    <property type="match status" value="1"/>
</dbReference>
<evidence type="ECO:0000256" key="2">
    <source>
        <dbReference type="ARBA" id="ARBA00022801"/>
    </source>
</evidence>
<dbReference type="Gene3D" id="3.40.630.10">
    <property type="entry name" value="Zn peptidases"/>
    <property type="match status" value="1"/>
</dbReference>
<dbReference type="PANTHER" id="PTHR43808:SF9">
    <property type="entry name" value="BLL0789 PROTEIN"/>
    <property type="match status" value="1"/>
</dbReference>
<dbReference type="SUPFAM" id="SSF53187">
    <property type="entry name" value="Zn-dependent exopeptidases"/>
    <property type="match status" value="1"/>
</dbReference>
<dbReference type="InterPro" id="IPR011650">
    <property type="entry name" value="Peptidase_M20_dimer"/>
</dbReference>
<dbReference type="EMBL" id="BMLB01000001">
    <property type="protein sequence ID" value="GGK60432.1"/>
    <property type="molecule type" value="Genomic_DNA"/>
</dbReference>
<dbReference type="InterPro" id="IPR002933">
    <property type="entry name" value="Peptidase_M20"/>
</dbReference>
<accession>A0ABQ2F832</accession>
<dbReference type="Gene3D" id="3.30.70.360">
    <property type="match status" value="1"/>
</dbReference>
<feature type="domain" description="Peptidase M20 dimerisation" evidence="3">
    <location>
        <begin position="187"/>
        <end position="281"/>
    </location>
</feature>
<evidence type="ECO:0000313" key="4">
    <source>
        <dbReference type="EMBL" id="GGK60432.1"/>
    </source>
</evidence>
<evidence type="ECO:0000313" key="5">
    <source>
        <dbReference type="Proteomes" id="UP000662111"/>
    </source>
</evidence>
<keyword evidence="2" id="KW-0378">Hydrolase</keyword>